<keyword evidence="8" id="KW-1185">Reference proteome</keyword>
<keyword evidence="5" id="KW-1133">Transmembrane helix</keyword>
<dbReference type="EC" id="2.7.7.65" evidence="2"/>
<evidence type="ECO:0000313" key="8">
    <source>
        <dbReference type="Proteomes" id="UP000030003"/>
    </source>
</evidence>
<dbReference type="Pfam" id="PF13185">
    <property type="entry name" value="GAF_2"/>
    <property type="match status" value="1"/>
</dbReference>
<dbReference type="Gene3D" id="3.30.450.40">
    <property type="match status" value="1"/>
</dbReference>
<organism evidence="7 8">
    <name type="scientific">Lysobacter defluvii IMMIB APB-9 = DSM 18482</name>
    <dbReference type="NCBI Taxonomy" id="1385515"/>
    <lineage>
        <taxon>Bacteria</taxon>
        <taxon>Pseudomonadati</taxon>
        <taxon>Pseudomonadota</taxon>
        <taxon>Gammaproteobacteria</taxon>
        <taxon>Lysobacterales</taxon>
        <taxon>Lysobacteraceae</taxon>
        <taxon>Novilysobacter</taxon>
    </lineage>
</organism>
<dbReference type="RefSeq" id="WP_052106809.1">
    <property type="nucleotide sequence ID" value="NZ_AUHT01000005.1"/>
</dbReference>
<evidence type="ECO:0000259" key="6">
    <source>
        <dbReference type="PROSITE" id="PS50887"/>
    </source>
</evidence>
<dbReference type="PROSITE" id="PS50887">
    <property type="entry name" value="GGDEF"/>
    <property type="match status" value="1"/>
</dbReference>
<keyword evidence="4" id="KW-0175">Coiled coil</keyword>
<dbReference type="CDD" id="cd19410">
    <property type="entry name" value="HK9-like_sensor"/>
    <property type="match status" value="1"/>
</dbReference>
<dbReference type="InterPro" id="IPR029016">
    <property type="entry name" value="GAF-like_dom_sf"/>
</dbReference>
<dbReference type="InterPro" id="IPR050469">
    <property type="entry name" value="Diguanylate_Cyclase"/>
</dbReference>
<dbReference type="FunFam" id="3.30.70.270:FF:000001">
    <property type="entry name" value="Diguanylate cyclase domain protein"/>
    <property type="match status" value="1"/>
</dbReference>
<feature type="transmembrane region" description="Helical" evidence="5">
    <location>
        <begin position="180"/>
        <end position="203"/>
    </location>
</feature>
<dbReference type="PANTHER" id="PTHR45138">
    <property type="entry name" value="REGULATORY COMPONENTS OF SENSORY TRANSDUCTION SYSTEM"/>
    <property type="match status" value="1"/>
</dbReference>
<feature type="domain" description="GGDEF" evidence="6">
    <location>
        <begin position="427"/>
        <end position="559"/>
    </location>
</feature>
<evidence type="ECO:0000256" key="5">
    <source>
        <dbReference type="SAM" id="Phobius"/>
    </source>
</evidence>
<dbReference type="GO" id="GO:1902201">
    <property type="term" value="P:negative regulation of bacterial-type flagellum-dependent cell motility"/>
    <property type="evidence" value="ECO:0007669"/>
    <property type="project" value="TreeGrafter"/>
</dbReference>
<keyword evidence="5" id="KW-0472">Membrane</keyword>
<dbReference type="InterPro" id="IPR000160">
    <property type="entry name" value="GGDEF_dom"/>
</dbReference>
<dbReference type="GO" id="GO:0052621">
    <property type="term" value="F:diguanylate cyclase activity"/>
    <property type="evidence" value="ECO:0007669"/>
    <property type="project" value="UniProtKB-EC"/>
</dbReference>
<dbReference type="InterPro" id="IPR003018">
    <property type="entry name" value="GAF"/>
</dbReference>
<dbReference type="SMART" id="SM00065">
    <property type="entry name" value="GAF"/>
    <property type="match status" value="1"/>
</dbReference>
<dbReference type="InterPro" id="IPR007891">
    <property type="entry name" value="CHASE3"/>
</dbReference>
<comment type="catalytic activity">
    <reaction evidence="3">
        <text>2 GTP = 3',3'-c-di-GMP + 2 diphosphate</text>
        <dbReference type="Rhea" id="RHEA:24898"/>
        <dbReference type="ChEBI" id="CHEBI:33019"/>
        <dbReference type="ChEBI" id="CHEBI:37565"/>
        <dbReference type="ChEBI" id="CHEBI:58805"/>
        <dbReference type="EC" id="2.7.7.65"/>
    </reaction>
</comment>
<gene>
    <name evidence="7" type="ORF">N791_03775</name>
</gene>
<dbReference type="AlphaFoldDB" id="A0A0A0MAK8"/>
<evidence type="ECO:0000256" key="3">
    <source>
        <dbReference type="ARBA" id="ARBA00034247"/>
    </source>
</evidence>
<dbReference type="Pfam" id="PF00990">
    <property type="entry name" value="GGDEF"/>
    <property type="match status" value="1"/>
</dbReference>
<evidence type="ECO:0000313" key="7">
    <source>
        <dbReference type="EMBL" id="KGO98266.1"/>
    </source>
</evidence>
<proteinExistence type="predicted"/>
<dbReference type="CDD" id="cd01949">
    <property type="entry name" value="GGDEF"/>
    <property type="match status" value="1"/>
</dbReference>
<dbReference type="NCBIfam" id="TIGR00254">
    <property type="entry name" value="GGDEF"/>
    <property type="match status" value="1"/>
</dbReference>
<dbReference type="Proteomes" id="UP000030003">
    <property type="component" value="Unassembled WGS sequence"/>
</dbReference>
<reference evidence="7 8" key="1">
    <citation type="submission" date="2013-08" db="EMBL/GenBank/DDBJ databases">
        <title>Genomic analysis of Lysobacter defluvii.</title>
        <authorList>
            <person name="Wang Q."/>
            <person name="Wang G."/>
        </authorList>
    </citation>
    <scope>NUCLEOTIDE SEQUENCE [LARGE SCALE GENOMIC DNA]</scope>
    <source>
        <strain evidence="7 8">IMMIB APB-9</strain>
    </source>
</reference>
<keyword evidence="5" id="KW-0812">Transmembrane</keyword>
<feature type="coiled-coil region" evidence="4">
    <location>
        <begin position="202"/>
        <end position="236"/>
    </location>
</feature>
<dbReference type="PANTHER" id="PTHR45138:SF9">
    <property type="entry name" value="DIGUANYLATE CYCLASE DGCM-RELATED"/>
    <property type="match status" value="1"/>
</dbReference>
<dbReference type="EMBL" id="AVBH01000104">
    <property type="protein sequence ID" value="KGO98266.1"/>
    <property type="molecule type" value="Genomic_DNA"/>
</dbReference>
<evidence type="ECO:0000256" key="4">
    <source>
        <dbReference type="SAM" id="Coils"/>
    </source>
</evidence>
<protein>
    <recommendedName>
        <fullName evidence="2">diguanylate cyclase</fullName>
        <ecNumber evidence="2">2.7.7.65</ecNumber>
    </recommendedName>
</protein>
<dbReference type="SMART" id="SM00267">
    <property type="entry name" value="GGDEF"/>
    <property type="match status" value="1"/>
</dbReference>
<comment type="caution">
    <text evidence="7">The sequence shown here is derived from an EMBL/GenBank/DDBJ whole genome shotgun (WGS) entry which is preliminary data.</text>
</comment>
<evidence type="ECO:0000256" key="1">
    <source>
        <dbReference type="ARBA" id="ARBA00001946"/>
    </source>
</evidence>
<dbReference type="InterPro" id="IPR043128">
    <property type="entry name" value="Rev_trsase/Diguanyl_cyclase"/>
</dbReference>
<comment type="cofactor">
    <cofactor evidence="1">
        <name>Mg(2+)</name>
        <dbReference type="ChEBI" id="CHEBI:18420"/>
    </cofactor>
</comment>
<dbReference type="GO" id="GO:0005886">
    <property type="term" value="C:plasma membrane"/>
    <property type="evidence" value="ECO:0007669"/>
    <property type="project" value="TreeGrafter"/>
</dbReference>
<dbReference type="eggNOG" id="COG3706">
    <property type="taxonomic scope" value="Bacteria"/>
</dbReference>
<accession>A0A0A0MAK8</accession>
<dbReference type="Pfam" id="PF05227">
    <property type="entry name" value="CHASE3"/>
    <property type="match status" value="1"/>
</dbReference>
<evidence type="ECO:0000256" key="2">
    <source>
        <dbReference type="ARBA" id="ARBA00012528"/>
    </source>
</evidence>
<dbReference type="GO" id="GO:0043709">
    <property type="term" value="P:cell adhesion involved in single-species biofilm formation"/>
    <property type="evidence" value="ECO:0007669"/>
    <property type="project" value="TreeGrafter"/>
</dbReference>
<dbReference type="Gene3D" id="3.30.70.270">
    <property type="match status" value="1"/>
</dbReference>
<dbReference type="STRING" id="1385515.GCA_000423325_00610"/>
<name>A0A0A0MAK8_9GAMM</name>
<sequence>MPQLRPLRYPALAVATALLLAVGVATVWGLAELRGGVDRLEHSHQVLGALDGALGSLRSAESSARGYRRSGMPSMYAEFREHVPQVQAHAERLAALTADNPPQQQRVLQWQDLVEARVAELTALASGEPGIAGGADQALLEDVRSGGTARVVEQASRIREVEQALLLQRRSLIDQGSVRLTAFVVLGIVVPLIVLGLLLQSLLRENRRSRRLEREARQAAQAMESTLAERDRLTEQQRLLGEYAGLLQSCHSLDEAFVLATGVLRRLLPGAGGRFYTVRASQSLAESAASFGTPLAESAEVLAPADCWALRRGQPHRSDSRHAHVACPHLEAEGGSEGLWSVCVPLGAQGTLVGMLHVNAAEDAGSDNATALVEAVGEQLGLAIVNLQLRETLRQQSLRDPLTGLFNRRYLEESLDRELARCQRKGLPVSVLMLDIDHFKRFNDEHGHPAGDAMLQKVGSILASLTRGGDIACRYGGEEFTVVLPEAGNAQAASRAEQIRAEIGAAVVTHAGKQLGPATASIGVSTFPAHGDTPRALLDHADAALYRAKAQGRNRVVAD</sequence>
<dbReference type="SUPFAM" id="SSF55781">
    <property type="entry name" value="GAF domain-like"/>
    <property type="match status" value="1"/>
</dbReference>
<dbReference type="SUPFAM" id="SSF55073">
    <property type="entry name" value="Nucleotide cyclase"/>
    <property type="match status" value="1"/>
</dbReference>
<dbReference type="InterPro" id="IPR029787">
    <property type="entry name" value="Nucleotide_cyclase"/>
</dbReference>